<feature type="compositionally biased region" description="Basic and acidic residues" evidence="1">
    <location>
        <begin position="621"/>
        <end position="643"/>
    </location>
</feature>
<dbReference type="PANTHER" id="PTHR24361">
    <property type="entry name" value="MITOGEN-ACTIVATED KINASE KINASE KINASE"/>
    <property type="match status" value="1"/>
</dbReference>
<dbReference type="GO" id="GO:0005737">
    <property type="term" value="C:cytoplasm"/>
    <property type="evidence" value="ECO:0007669"/>
    <property type="project" value="TreeGrafter"/>
</dbReference>
<proteinExistence type="predicted"/>
<feature type="domain" description="Protein kinase" evidence="2">
    <location>
        <begin position="664"/>
        <end position="908"/>
    </location>
</feature>
<evidence type="ECO:0000256" key="1">
    <source>
        <dbReference type="SAM" id="MobiDB-lite"/>
    </source>
</evidence>
<dbReference type="PROSITE" id="PS00108">
    <property type="entry name" value="PROTEIN_KINASE_ST"/>
    <property type="match status" value="1"/>
</dbReference>
<gene>
    <name evidence="3" type="ORF">TRFO_14955</name>
</gene>
<reference evidence="3" key="1">
    <citation type="submission" date="2016-10" db="EMBL/GenBank/DDBJ databases">
        <authorList>
            <person name="Benchimol M."/>
            <person name="Almeida L.G."/>
            <person name="Vasconcelos A.T."/>
            <person name="Perreira-Neves A."/>
            <person name="Rosa I.A."/>
            <person name="Tasca T."/>
            <person name="Bogo M.R."/>
            <person name="de Souza W."/>
        </authorList>
    </citation>
    <scope>NUCLEOTIDE SEQUENCE [LARGE SCALE GENOMIC DNA]</scope>
    <source>
        <strain evidence="3">K</strain>
    </source>
</reference>
<dbReference type="VEuPathDB" id="TrichDB:TRFO_14955"/>
<organism evidence="3 4">
    <name type="scientific">Tritrichomonas foetus</name>
    <dbReference type="NCBI Taxonomy" id="1144522"/>
    <lineage>
        <taxon>Eukaryota</taxon>
        <taxon>Metamonada</taxon>
        <taxon>Parabasalia</taxon>
        <taxon>Tritrichomonadida</taxon>
        <taxon>Tritrichomonadidae</taxon>
        <taxon>Tritrichomonas</taxon>
    </lineage>
</organism>
<protein>
    <recommendedName>
        <fullName evidence="2">Protein kinase domain-containing protein</fullName>
    </recommendedName>
</protein>
<feature type="region of interest" description="Disordered" evidence="1">
    <location>
        <begin position="580"/>
        <end position="643"/>
    </location>
</feature>
<dbReference type="InterPro" id="IPR053235">
    <property type="entry name" value="Ser_Thr_kinase"/>
</dbReference>
<dbReference type="Gene3D" id="1.10.510.10">
    <property type="entry name" value="Transferase(Phosphotransferase) domain 1"/>
    <property type="match status" value="1"/>
</dbReference>
<dbReference type="InterPro" id="IPR011009">
    <property type="entry name" value="Kinase-like_dom_sf"/>
</dbReference>
<dbReference type="PROSITE" id="PS50011">
    <property type="entry name" value="PROTEIN_KINASE_DOM"/>
    <property type="match status" value="1"/>
</dbReference>
<name>A0A1J4KUV4_9EUKA</name>
<dbReference type="Proteomes" id="UP000179807">
    <property type="component" value="Unassembled WGS sequence"/>
</dbReference>
<dbReference type="Pfam" id="PF00069">
    <property type="entry name" value="Pkinase"/>
    <property type="match status" value="1"/>
</dbReference>
<comment type="caution">
    <text evidence="3">The sequence shown here is derived from an EMBL/GenBank/DDBJ whole genome shotgun (WGS) entry which is preliminary data.</text>
</comment>
<dbReference type="GO" id="GO:0005524">
    <property type="term" value="F:ATP binding"/>
    <property type="evidence" value="ECO:0007669"/>
    <property type="project" value="InterPro"/>
</dbReference>
<evidence type="ECO:0000313" key="3">
    <source>
        <dbReference type="EMBL" id="OHT14648.1"/>
    </source>
</evidence>
<dbReference type="Gene3D" id="3.30.200.20">
    <property type="entry name" value="Phosphorylase Kinase, domain 1"/>
    <property type="match status" value="1"/>
</dbReference>
<dbReference type="AlphaFoldDB" id="A0A1J4KUV4"/>
<sequence>MSLKFIPPNSRPQKQTIKSIKRKYHLFFLKDLEISTLQFLKSKLPQNFCVSLEWAQNKNPLFPNNLAFMKIVNDLTIKDLKAQLVTFTKDARNVHIRGVEEEKVFGKQLFITRIPPFLNPETFEQKKYYFSKFLQRFLGDDQEIPDISPESKDFCFILPCKSASMRSLIYSFLNSFPLLDCLPMCCSDNIFDLPIISISDTRNNKFTKQILFDIIGQYCETIDLKNISYYKINQMNILVLDKLENAKLIIRNFNLAIYSKDIVSAVWYLDNSSFDIITSARIILSFGNQAFPNIDSKQKFLNSQRNELEKNYGELYEIKSIDDSDFSIIISFKSPELSIYYLLDHSNSNKCFLFKSSQRVLLPITFWDVNNANINTVSQYLSQSNDFHVCVITDFISIDQKDELLIKKEVKALIKQKYYKNHLGDNQSIFPTTFYAILDYKRSLPFQLFKQKFQKFLNENPFYNSFAFLGEFQFLPTEPIQKYIVETFTKLLPDEISSHLEEFSIFSIKQTQKNKNKLIMNNVSKKYGPLYLYFKFNNLYYIIFSDKSNKANFEKNVCPLKLMFIPPKLLTSQTKNIKPILIPPTSNDQAQSRNTKNNDDGSTYKSSLSFKIEQPKPVSKRQLDIKKDNKDEKIELETKDEPQKVDDVNENEIIYIDEEQYKNYDMVESIGHGGQGTVDKYRNKTTGELFAVKTFTAQLSLMKEFEILKYLNHPCIVSVHGIHFNTGQLFLELLDCDLESLLQDKKNPISPVDKVLYVLDIAFGMEYVHFNGLIHRDIKPLNILLDLKNHRAKISDLGAARDDSDTSTKTFISSGYNWLFNPPEVINEENDYNCSIDVYAFGIILLYMATGELPMFKIIDKLNRKPIPIPNNEKVTPVLKTLVLSCTYFNPRQRPTFSDIIEKIHKAKFKLFNNLQSQDFGIIQKRFEELQSISKENAENV</sequence>
<dbReference type="SMART" id="SM00220">
    <property type="entry name" value="S_TKc"/>
    <property type="match status" value="1"/>
</dbReference>
<dbReference type="InterPro" id="IPR000719">
    <property type="entry name" value="Prot_kinase_dom"/>
</dbReference>
<dbReference type="InterPro" id="IPR008271">
    <property type="entry name" value="Ser/Thr_kinase_AS"/>
</dbReference>
<accession>A0A1J4KUV4</accession>
<dbReference type="GeneID" id="94832817"/>
<dbReference type="PANTHER" id="PTHR24361:SF678">
    <property type="entry name" value="SPORULATION-SPECIFIC PROTEIN 1"/>
    <property type="match status" value="1"/>
</dbReference>
<keyword evidence="4" id="KW-1185">Reference proteome</keyword>
<dbReference type="RefSeq" id="XP_068367784.1">
    <property type="nucleotide sequence ID" value="XM_068498113.1"/>
</dbReference>
<dbReference type="EMBL" id="MLAK01000335">
    <property type="protein sequence ID" value="OHT14648.1"/>
    <property type="molecule type" value="Genomic_DNA"/>
</dbReference>
<feature type="compositionally biased region" description="Polar residues" evidence="1">
    <location>
        <begin position="584"/>
        <end position="609"/>
    </location>
</feature>
<dbReference type="SUPFAM" id="SSF56112">
    <property type="entry name" value="Protein kinase-like (PK-like)"/>
    <property type="match status" value="1"/>
</dbReference>
<evidence type="ECO:0000259" key="2">
    <source>
        <dbReference type="PROSITE" id="PS50011"/>
    </source>
</evidence>
<evidence type="ECO:0000313" key="4">
    <source>
        <dbReference type="Proteomes" id="UP000179807"/>
    </source>
</evidence>
<dbReference type="GO" id="GO:0004672">
    <property type="term" value="F:protein kinase activity"/>
    <property type="evidence" value="ECO:0007669"/>
    <property type="project" value="InterPro"/>
</dbReference>